<reference evidence="6" key="1">
    <citation type="journal article" date="2023" name="Insect Mol. Biol.">
        <title>Genome sequencing provides insights into the evolution of gene families encoding plant cell wall-degrading enzymes in longhorned beetles.</title>
        <authorList>
            <person name="Shin N.R."/>
            <person name="Okamura Y."/>
            <person name="Kirsch R."/>
            <person name="Pauchet Y."/>
        </authorList>
    </citation>
    <scope>NUCLEOTIDE SEQUENCE</scope>
    <source>
        <strain evidence="6">MMC_N1</strain>
    </source>
</reference>
<dbReference type="InterPro" id="IPR001254">
    <property type="entry name" value="Trypsin_dom"/>
</dbReference>
<dbReference type="Pfam" id="PF00084">
    <property type="entry name" value="Sushi"/>
    <property type="match status" value="2"/>
</dbReference>
<dbReference type="PROSITE" id="PS00134">
    <property type="entry name" value="TRYPSIN_HIS"/>
    <property type="match status" value="2"/>
</dbReference>
<evidence type="ECO:0000256" key="1">
    <source>
        <dbReference type="ARBA" id="ARBA00023157"/>
    </source>
</evidence>
<dbReference type="Pfam" id="PF00704">
    <property type="entry name" value="Glyco_hydro_18"/>
    <property type="match status" value="2"/>
</dbReference>
<keyword evidence="7" id="KW-1185">Reference proteome</keyword>
<feature type="domain" description="GH18" evidence="5">
    <location>
        <begin position="1937"/>
        <end position="2318"/>
    </location>
</feature>
<dbReference type="InterPro" id="IPR029070">
    <property type="entry name" value="Chitinase_insertion_sf"/>
</dbReference>
<dbReference type="PROSITE" id="PS50923">
    <property type="entry name" value="SUSHI"/>
    <property type="match status" value="3"/>
</dbReference>
<dbReference type="SUPFAM" id="SSF54556">
    <property type="entry name" value="Chitinase insertion domain"/>
    <property type="match status" value="2"/>
</dbReference>
<dbReference type="Gene3D" id="3.20.20.80">
    <property type="entry name" value="Glycosidases"/>
    <property type="match status" value="2"/>
</dbReference>
<dbReference type="InterPro" id="IPR050314">
    <property type="entry name" value="Glycosyl_Hydrlase_18"/>
</dbReference>
<dbReference type="SMART" id="SM00020">
    <property type="entry name" value="Tryp_SPc"/>
    <property type="match status" value="3"/>
</dbReference>
<dbReference type="PRINTS" id="PR00722">
    <property type="entry name" value="CHYMOTRYPSIN"/>
</dbReference>
<dbReference type="SUPFAM" id="SSF50494">
    <property type="entry name" value="Trypsin-like serine proteases"/>
    <property type="match status" value="3"/>
</dbReference>
<comment type="caution">
    <text evidence="6">The sequence shown here is derived from an EMBL/GenBank/DDBJ whole genome shotgun (WGS) entry which is preliminary data.</text>
</comment>
<gene>
    <name evidence="6" type="ORF">NQ317_011570</name>
</gene>
<feature type="domain" description="Peptidase S1" evidence="3">
    <location>
        <begin position="1606"/>
        <end position="1860"/>
    </location>
</feature>
<dbReference type="InterPro" id="IPR018114">
    <property type="entry name" value="TRYPSIN_HIS"/>
</dbReference>
<dbReference type="Pfam" id="PF00089">
    <property type="entry name" value="Trypsin"/>
    <property type="match status" value="3"/>
</dbReference>
<dbReference type="PANTHER" id="PTHR11177">
    <property type="entry name" value="CHITINASE"/>
    <property type="match status" value="1"/>
</dbReference>
<feature type="domain" description="Peptidase S1" evidence="3">
    <location>
        <begin position="137"/>
        <end position="390"/>
    </location>
</feature>
<dbReference type="SMART" id="SM00032">
    <property type="entry name" value="CCP"/>
    <property type="match status" value="6"/>
</dbReference>
<protein>
    <recommendedName>
        <fullName evidence="8">Chitinase</fullName>
    </recommendedName>
</protein>
<dbReference type="PANTHER" id="PTHR11177:SF360">
    <property type="entry name" value="CHITINASE 4-RELATED"/>
    <property type="match status" value="1"/>
</dbReference>
<accession>A0ABQ9JTE3</accession>
<keyword evidence="1" id="KW-1015">Disulfide bond</keyword>
<dbReference type="SUPFAM" id="SSF57535">
    <property type="entry name" value="Complement control module/SCR domain"/>
    <property type="match status" value="3"/>
</dbReference>
<feature type="domain" description="Sushi" evidence="4">
    <location>
        <begin position="546"/>
        <end position="610"/>
    </location>
</feature>
<dbReference type="SMART" id="SM00636">
    <property type="entry name" value="Glyco_18"/>
    <property type="match status" value="2"/>
</dbReference>
<dbReference type="Proteomes" id="UP001162164">
    <property type="component" value="Unassembled WGS sequence"/>
</dbReference>
<dbReference type="Gene3D" id="2.40.10.10">
    <property type="entry name" value="Trypsin-like serine proteases"/>
    <property type="match status" value="4"/>
</dbReference>
<feature type="domain" description="Sushi" evidence="4">
    <location>
        <begin position="1012"/>
        <end position="1080"/>
    </location>
</feature>
<dbReference type="CDD" id="cd00190">
    <property type="entry name" value="Tryp_SPc"/>
    <property type="match status" value="2"/>
</dbReference>
<dbReference type="CDD" id="cd00033">
    <property type="entry name" value="CCP"/>
    <property type="match status" value="4"/>
</dbReference>
<evidence type="ECO:0000259" key="3">
    <source>
        <dbReference type="PROSITE" id="PS50240"/>
    </source>
</evidence>
<feature type="domain" description="Peptidase S1" evidence="3">
    <location>
        <begin position="692"/>
        <end position="946"/>
    </location>
</feature>
<evidence type="ECO:0000259" key="5">
    <source>
        <dbReference type="PROSITE" id="PS51910"/>
    </source>
</evidence>
<dbReference type="Gene3D" id="3.10.50.10">
    <property type="match status" value="2"/>
</dbReference>
<feature type="domain" description="GH18" evidence="5">
    <location>
        <begin position="1098"/>
        <end position="1451"/>
    </location>
</feature>
<keyword evidence="2" id="KW-0768">Sushi</keyword>
<dbReference type="InterPro" id="IPR017853">
    <property type="entry name" value="GH"/>
</dbReference>
<name>A0ABQ9JTE3_9CUCU</name>
<proteinExistence type="predicted"/>
<comment type="caution">
    <text evidence="2">Lacks conserved residue(s) required for the propagation of feature annotation.</text>
</comment>
<dbReference type="InterPro" id="IPR000436">
    <property type="entry name" value="Sushi_SCR_CCP_dom"/>
</dbReference>
<dbReference type="InterPro" id="IPR035976">
    <property type="entry name" value="Sushi/SCR/CCP_sf"/>
</dbReference>
<evidence type="ECO:0000256" key="2">
    <source>
        <dbReference type="PROSITE-ProRule" id="PRU00302"/>
    </source>
</evidence>
<evidence type="ECO:0008006" key="8">
    <source>
        <dbReference type="Google" id="ProtNLM"/>
    </source>
</evidence>
<evidence type="ECO:0000259" key="4">
    <source>
        <dbReference type="PROSITE" id="PS50923"/>
    </source>
</evidence>
<organism evidence="6 7">
    <name type="scientific">Molorchus minor</name>
    <dbReference type="NCBI Taxonomy" id="1323400"/>
    <lineage>
        <taxon>Eukaryota</taxon>
        <taxon>Metazoa</taxon>
        <taxon>Ecdysozoa</taxon>
        <taxon>Arthropoda</taxon>
        <taxon>Hexapoda</taxon>
        <taxon>Insecta</taxon>
        <taxon>Pterygota</taxon>
        <taxon>Neoptera</taxon>
        <taxon>Endopterygota</taxon>
        <taxon>Coleoptera</taxon>
        <taxon>Polyphaga</taxon>
        <taxon>Cucujiformia</taxon>
        <taxon>Chrysomeloidea</taxon>
        <taxon>Cerambycidae</taxon>
        <taxon>Lamiinae</taxon>
        <taxon>Monochamini</taxon>
        <taxon>Molorchus</taxon>
    </lineage>
</organism>
<dbReference type="InterPro" id="IPR001223">
    <property type="entry name" value="Glyco_hydro18_cat"/>
</dbReference>
<dbReference type="InterPro" id="IPR011583">
    <property type="entry name" value="Chitinase_II/V-like_cat"/>
</dbReference>
<dbReference type="InterPro" id="IPR009003">
    <property type="entry name" value="Peptidase_S1_PA"/>
</dbReference>
<dbReference type="InterPro" id="IPR001314">
    <property type="entry name" value="Peptidase_S1A"/>
</dbReference>
<sequence length="2331" mass="261084">MKGKIIYGRSEVGKWKGPRRVLSPHLPKGHPIGAPFGFLGVPISLKSLEQCGDAERDIPVIRHGYFIRYLPIPYKAGPVTTPAPDSPVLDPLLHRSQLSAPPFLRAGPKKCQPMYPSSKIEMKCVDKRGTEIPCHEATDGSYLSYKCASFYETPFGYKKRLLCEDGSWNYPKPVCQPAAHCVTNNYGDVQPAGDFSVGAGKLYNKYNDSRDPDAQYLEIDRVIVNPGYKGAIRDFQADVALLVTKGYFTLNEWVQPACFNDVNNLHIYAGNIGVISGWGVKEDGLPADKLKVLEIPYKYETTCAQELPKRFADTYAMIDKICAGFLNKSISVCKGDSGGGLAFKNPEDNRYYVHGVVSMSPTENGQCNIQQNALYTKVAFYYEFLERQISKYHVEECTLPPYPLNGKWVTKNRDEKPGRSVSSTALLKYTCDQGFRLSSDTSEIQCDTMKKPTCQYKLCIQWKLEFLFFLGCPEISFPPSTEVSCKNSKDEAIKCSVAAENTVLTYTCPLGFDIPEGESVELQETHPSRIKLGLHRYKRQSITNGVSCTLPPQPDNGKWSVVNGKQQPGEKISENTLVKYECNEGYKLSASQYIVCDNNWKSAHFPECEKKCQPMYSSSKIELKCVDKRGTEIPCHEATDGSYLSYKCASFYETPFGYKKTLLCMDGSWNYPKPVCQPVCGKKINDDNSPLIYGGETKEVIEYPWVTAIYAKNGDQFLNICGGTIISPRVILTAAHCVTNNYGDVQPAGNFRVGAGKLHNKYNDSRDPDAQYLEVDRVIVHPGYKGENRRFQADVALLVTKGSFTLNEWVQPACFNDVNNLPIYAGNIGVISGWGVKEDGLPADKLKVLEIPYKYETTCAQELPKDWADKYAMIDKICAGFFNKSMSVCKGDSGGGLAFKNPEDNRYYVHGVVSIGPSEKGQCNIQQNSLYTKVAFYYEFLDRELSKYHVEECTLPPYPLNGKWVTKNKDQKPGRSVSSTTLLKYTCDQGFRLSSDTSEIQCDTIKKPTCQLGCPEISFPPSTEVSCKNSKGEAIKCSVAAENTLLTYTCPPGFNIPEGGEKTSRCRNGSWGTPTPACVPTESTPVPVPSKFGDGSSQKVICSYASWQAYKGTFPEDLDVSLCTHLVYAYIGLFPDGRVRVQDNPLDLGDSSKRGLYYRMTDLKNLKTNLKVLLSVGGAGASNASLYSSMAADPQKRRIFISSAKAILKTYNFDGLDIEWHIPAVEDKVNYITLLREIRNDFKQHGYLLTASVRSDPTNSGYDGAQMNDILDWVVVKTFDMYGAWSKYTGQNSPLYASSEEYEWEKQHLSVDVSAKNWLAAGMTKEKLILSIAFYGRSFTLADRSQHGIHAPIAGPGPGEDGGFLRYSEICRSYNDWTRVWDNEQKNPYRYNEDKWFGYDDKESVGIKATYIKSNGYLGVNVWPVDGDDVHGKCGTKQVLLKEINRAFGFRVDLDRQSITFTCTLPSHPEHGAWILQNGAAKEGDQVPHSSFLIFECKIGYKLSTTPYVICDQRWDAANMPKCLKLCPPLTSSSTTFVKCLKDRQEVACHEATHNTYMSYSCAPFYESPFGYKTTSLCLDGDWNTPAPVCQPVCGRKNDDDATPLVYGGTIEKFIEYPWVAVLYMKINGEYINICGGTIINQRLILTAAHCVTTSSGNTLPENIFLAAAGKLFNRYNDTRDPAAQYLNVERIVLHPSYKADSRRYEADIAVLITEQRFKLNKFIQPVCFTDVNKIQLLIDTEGVVSGFGVKEGGLPSDELRTLKIPYKSQRRCVSELPPDWADRYKVLDKICAGYHNKSMGICKGDSGNGFFFSNPINKRFYVHGVVSLGHSIKGQCNIQQNALYTNVSYHYDFIDRELTRYYIKDCTLPAYPEHGKWTIKNTDKKPGDTVPASTFLEVGCEDGYKLSSSVAHFTCEALFELPTCDSKYSNQDVCFIKLLSSLHFAVKSTKMASKPDELNASLCNYVIFDSVGLNHDGTLRVKKENSHGKYKEQKILFCFLKNQEITQSWFGLSKSTIVILVYRSITDMKKTNPKLKVLLSVYGTAKARTDPYPTMALDSTKRITFVTSVKDCIEKHNFDGLDINWSVPYDKASYIGLMKELKDVLEPKNWLLTTTVYFAPTYLGYDLTNLNPLVNWINVESYGFYDEWSKYTGQNAALYPSTEETGAERDLYNVKASLDLWTGGGFLKKKISIGVAFFGRSYTLTVPRKHGIHAPVTGSTSCNHTERVNYAVICDKYSDWRRVWDDEQKTPYKYHKDKWIGYDDGESIKLKVAPAAYADKYDYFGVTVNSIDKDDVYGKCGPKQALLKSIHAGLGNEEILDPADGIEPIE</sequence>
<dbReference type="EMBL" id="JAPWTJ010000222">
    <property type="protein sequence ID" value="KAJ8980927.1"/>
    <property type="molecule type" value="Genomic_DNA"/>
</dbReference>
<dbReference type="PROSITE" id="PS50240">
    <property type="entry name" value="TRYPSIN_DOM"/>
    <property type="match status" value="3"/>
</dbReference>
<feature type="domain" description="Sushi" evidence="4">
    <location>
        <begin position="623"/>
        <end position="678"/>
    </location>
</feature>
<evidence type="ECO:0000313" key="7">
    <source>
        <dbReference type="Proteomes" id="UP001162164"/>
    </source>
</evidence>
<evidence type="ECO:0000313" key="6">
    <source>
        <dbReference type="EMBL" id="KAJ8980927.1"/>
    </source>
</evidence>
<dbReference type="PROSITE" id="PS51910">
    <property type="entry name" value="GH18_2"/>
    <property type="match status" value="2"/>
</dbReference>
<dbReference type="InterPro" id="IPR043504">
    <property type="entry name" value="Peptidase_S1_PA_chymotrypsin"/>
</dbReference>
<dbReference type="Gene3D" id="2.10.70.10">
    <property type="entry name" value="Complement Module, domain 1"/>
    <property type="match status" value="4"/>
</dbReference>
<dbReference type="SUPFAM" id="SSF51445">
    <property type="entry name" value="(Trans)glycosidases"/>
    <property type="match status" value="2"/>
</dbReference>